<dbReference type="EMBL" id="JANBUW010001025">
    <property type="protein sequence ID" value="KAJ2844628.1"/>
    <property type="molecule type" value="Genomic_DNA"/>
</dbReference>
<accession>A0A9W8I227</accession>
<keyword evidence="3" id="KW-1185">Reference proteome</keyword>
<evidence type="ECO:0000313" key="2">
    <source>
        <dbReference type="EMBL" id="KAJ2844628.1"/>
    </source>
</evidence>
<reference evidence="2" key="1">
    <citation type="submission" date="2022-07" db="EMBL/GenBank/DDBJ databases">
        <title>Phylogenomic reconstructions and comparative analyses of Kickxellomycotina fungi.</title>
        <authorList>
            <person name="Reynolds N.K."/>
            <person name="Stajich J.E."/>
            <person name="Barry K."/>
            <person name="Grigoriev I.V."/>
            <person name="Crous P."/>
            <person name="Smith M.E."/>
        </authorList>
    </citation>
    <scope>NUCLEOTIDE SEQUENCE</scope>
    <source>
        <strain evidence="2">NRRL 1566</strain>
    </source>
</reference>
<gene>
    <name evidence="2" type="ORF">IWW36_005109</name>
</gene>
<protein>
    <submittedName>
        <fullName evidence="2">Uncharacterized protein</fullName>
    </submittedName>
</protein>
<feature type="compositionally biased region" description="Basic and acidic residues" evidence="1">
    <location>
        <begin position="85"/>
        <end position="99"/>
    </location>
</feature>
<feature type="region of interest" description="Disordered" evidence="1">
    <location>
        <begin position="85"/>
        <end position="110"/>
    </location>
</feature>
<dbReference type="OrthoDB" id="5594897at2759"/>
<sequence length="110" mass="12399">MAAGDIGQRDYSLTQIAGYVNSQAEKNCLANGNLRFDECLRWAINVLLDTKEQQVALKGNIDGVSKAELHKAWYKQIWAPDKQAKEALRTRNPDRDKLSPKGSEYSANWC</sequence>
<feature type="non-terminal residue" evidence="2">
    <location>
        <position position="110"/>
    </location>
</feature>
<organism evidence="2 3">
    <name type="scientific">Coemansia brasiliensis</name>
    <dbReference type="NCBI Taxonomy" id="2650707"/>
    <lineage>
        <taxon>Eukaryota</taxon>
        <taxon>Fungi</taxon>
        <taxon>Fungi incertae sedis</taxon>
        <taxon>Zoopagomycota</taxon>
        <taxon>Kickxellomycotina</taxon>
        <taxon>Kickxellomycetes</taxon>
        <taxon>Kickxellales</taxon>
        <taxon>Kickxellaceae</taxon>
        <taxon>Coemansia</taxon>
    </lineage>
</organism>
<evidence type="ECO:0000256" key="1">
    <source>
        <dbReference type="SAM" id="MobiDB-lite"/>
    </source>
</evidence>
<comment type="caution">
    <text evidence="2">The sequence shown here is derived from an EMBL/GenBank/DDBJ whole genome shotgun (WGS) entry which is preliminary data.</text>
</comment>
<evidence type="ECO:0000313" key="3">
    <source>
        <dbReference type="Proteomes" id="UP001139887"/>
    </source>
</evidence>
<name>A0A9W8I227_9FUNG</name>
<dbReference type="Proteomes" id="UP001139887">
    <property type="component" value="Unassembled WGS sequence"/>
</dbReference>
<proteinExistence type="predicted"/>
<dbReference type="AlphaFoldDB" id="A0A9W8I227"/>